<dbReference type="EMBL" id="JAFBEH010000034">
    <property type="protein sequence ID" value="MBM7643269.1"/>
    <property type="molecule type" value="Genomic_DNA"/>
</dbReference>
<keyword evidence="1" id="KW-0472">Membrane</keyword>
<evidence type="ECO:0000313" key="3">
    <source>
        <dbReference type="Proteomes" id="UP000697472"/>
    </source>
</evidence>
<accession>A0ABS2PTB0</accession>
<keyword evidence="1" id="KW-0812">Transmembrane</keyword>
<name>A0ABS2PTB0_9STRE</name>
<organism evidence="2 3">
    <name type="scientific">Streptococcus loxodontisalivarius</name>
    <dbReference type="NCBI Taxonomy" id="1349415"/>
    <lineage>
        <taxon>Bacteria</taxon>
        <taxon>Bacillati</taxon>
        <taxon>Bacillota</taxon>
        <taxon>Bacilli</taxon>
        <taxon>Lactobacillales</taxon>
        <taxon>Streptococcaceae</taxon>
        <taxon>Streptococcus</taxon>
    </lineage>
</organism>
<evidence type="ECO:0000313" key="2">
    <source>
        <dbReference type="EMBL" id="MBM7643269.1"/>
    </source>
</evidence>
<feature type="transmembrane region" description="Helical" evidence="1">
    <location>
        <begin position="148"/>
        <end position="169"/>
    </location>
</feature>
<protein>
    <recommendedName>
        <fullName evidence="4">DUF2812 domain-containing protein</fullName>
    </recommendedName>
</protein>
<evidence type="ECO:0008006" key="4">
    <source>
        <dbReference type="Google" id="ProtNLM"/>
    </source>
</evidence>
<gene>
    <name evidence="2" type="ORF">JOC28_001570</name>
</gene>
<evidence type="ECO:0000256" key="1">
    <source>
        <dbReference type="SAM" id="Phobius"/>
    </source>
</evidence>
<sequence>MKSYKYLDAYHLDKMESYFRQMHQAGYALKNIGMMGKLTFEACKAEDVVYRFDLQKQAAMDLNKAYIQTYQDAGWALVPIDYQGVILFKKGAAGIDNPSELEIYNDDASRFEYEKLLLRRSLTPGIVSLIAPGMQIYISLINNERHGALWWGLWGVILLLELLWLLYYWKKLRDLKKSYLSRS</sequence>
<dbReference type="RefSeq" id="WP_205010130.1">
    <property type="nucleotide sequence ID" value="NZ_JAFBEH010000034.1"/>
</dbReference>
<keyword evidence="1" id="KW-1133">Transmembrane helix</keyword>
<dbReference type="InterPro" id="IPR021359">
    <property type="entry name" value="DUF2812"/>
</dbReference>
<feature type="transmembrane region" description="Helical" evidence="1">
    <location>
        <begin position="122"/>
        <end position="142"/>
    </location>
</feature>
<comment type="caution">
    <text evidence="2">The sequence shown here is derived from an EMBL/GenBank/DDBJ whole genome shotgun (WGS) entry which is preliminary data.</text>
</comment>
<keyword evidence="3" id="KW-1185">Reference proteome</keyword>
<reference evidence="2 3" key="1">
    <citation type="submission" date="2021-01" db="EMBL/GenBank/DDBJ databases">
        <title>Genomic Encyclopedia of Type Strains, Phase IV (KMG-IV): sequencing the most valuable type-strain genomes for metagenomic binning, comparative biology and taxonomic classification.</title>
        <authorList>
            <person name="Goeker M."/>
        </authorList>
    </citation>
    <scope>NUCLEOTIDE SEQUENCE [LARGE SCALE GENOMIC DNA]</scope>
    <source>
        <strain evidence="2 3">DSM 27382</strain>
    </source>
</reference>
<dbReference type="Proteomes" id="UP000697472">
    <property type="component" value="Unassembled WGS sequence"/>
</dbReference>
<dbReference type="Pfam" id="PF11193">
    <property type="entry name" value="DUF2812"/>
    <property type="match status" value="1"/>
</dbReference>
<proteinExistence type="predicted"/>